<dbReference type="Pfam" id="PF02810">
    <property type="entry name" value="SEC-C"/>
    <property type="match status" value="1"/>
</dbReference>
<protein>
    <submittedName>
        <fullName evidence="1">Uncharacterized protein YecA (UPF0149 family)</fullName>
    </submittedName>
</protein>
<organism evidence="1 2">
    <name type="scientific">Paenibacillus endophyticus</name>
    <dbReference type="NCBI Taxonomy" id="1294268"/>
    <lineage>
        <taxon>Bacteria</taxon>
        <taxon>Bacillati</taxon>
        <taxon>Bacillota</taxon>
        <taxon>Bacilli</taxon>
        <taxon>Bacillales</taxon>
        <taxon>Paenibacillaceae</taxon>
        <taxon>Paenibacillus</taxon>
    </lineage>
</organism>
<dbReference type="AlphaFoldDB" id="A0A7W5CFF3"/>
<accession>A0A7W5CFF3</accession>
<dbReference type="SUPFAM" id="SSF103642">
    <property type="entry name" value="Sec-C motif"/>
    <property type="match status" value="1"/>
</dbReference>
<dbReference type="Proteomes" id="UP000518605">
    <property type="component" value="Unassembled WGS sequence"/>
</dbReference>
<dbReference type="EMBL" id="JACHXW010000036">
    <property type="protein sequence ID" value="MBB3156255.1"/>
    <property type="molecule type" value="Genomic_DNA"/>
</dbReference>
<evidence type="ECO:0000313" key="1">
    <source>
        <dbReference type="EMBL" id="MBB3156255.1"/>
    </source>
</evidence>
<dbReference type="InterPro" id="IPR004027">
    <property type="entry name" value="SEC_C_motif"/>
</dbReference>
<evidence type="ECO:0000313" key="2">
    <source>
        <dbReference type="Proteomes" id="UP000518605"/>
    </source>
</evidence>
<sequence>MKLDKTLEKLWPELSYPLSFADALGALSKQQLTSIRTNLKISNLSSLNKQGLVEKLSEKISEHLSEVIDSFDYNRLKLLQKIVKNDGIWDKPLLELQQYDYFRERGILFSGTWEGKHVVLMPVELVAYFKETTSLQEHPNVSRNTEWIRLTHGLMFYYGVLTLDELQSFIITETDDSSVAYELNHILLEAECYYDTFTFGEDQLVSSMLCENPEGIMRERSLRNDLDFCPFTKQQLLKAGEPEYVERSTPYMNLVRFVLHRYEIDRAEAELMAETCVDAAKNGSSLAEVLGATREFIDIPNLEMANAITNLLVPLMNSTKQWAIKGYSPEELSAKRASASLLLNQVPSQAASADVIDLQTRKKIGRNDPCSCGSGKKFKKCCG</sequence>
<gene>
    <name evidence="1" type="ORF">FHS16_006377</name>
</gene>
<comment type="caution">
    <text evidence="1">The sequence shown here is derived from an EMBL/GenBank/DDBJ whole genome shotgun (WGS) entry which is preliminary data.</text>
</comment>
<keyword evidence="2" id="KW-1185">Reference proteome</keyword>
<dbReference type="RefSeq" id="WP_415840050.1">
    <property type="nucleotide sequence ID" value="NZ_CBCSLB010000044.1"/>
</dbReference>
<dbReference type="PANTHER" id="PTHR33747">
    <property type="entry name" value="UPF0225 PROTEIN SCO1677"/>
    <property type="match status" value="1"/>
</dbReference>
<name>A0A7W5CFF3_9BACL</name>
<reference evidence="1 2" key="1">
    <citation type="submission" date="2020-08" db="EMBL/GenBank/DDBJ databases">
        <title>Genomic Encyclopedia of Type Strains, Phase III (KMG-III): the genomes of soil and plant-associated and newly described type strains.</title>
        <authorList>
            <person name="Whitman W."/>
        </authorList>
    </citation>
    <scope>NUCLEOTIDE SEQUENCE [LARGE SCALE GENOMIC DNA]</scope>
    <source>
        <strain evidence="1 2">CECT 8234</strain>
    </source>
</reference>
<dbReference type="Gene3D" id="3.10.450.50">
    <property type="match status" value="1"/>
</dbReference>
<proteinExistence type="predicted"/>
<dbReference type="PANTHER" id="PTHR33747:SF1">
    <property type="entry name" value="ADENYLATE CYCLASE-ASSOCIATED CAP C-TERMINAL DOMAIN-CONTAINING PROTEIN"/>
    <property type="match status" value="1"/>
</dbReference>